<name>A0AAN9T1F9_PSOTE</name>
<reference evidence="2 3" key="1">
    <citation type="submission" date="2024-01" db="EMBL/GenBank/DDBJ databases">
        <title>The genomes of 5 underutilized Papilionoideae crops provide insights into root nodulation and disease resistanc.</title>
        <authorList>
            <person name="Jiang F."/>
        </authorList>
    </citation>
    <scope>NUCLEOTIDE SEQUENCE [LARGE SCALE GENOMIC DNA]</scope>
    <source>
        <strain evidence="2">DUOXIRENSHENG_FW03</strain>
        <tissue evidence="2">Leaves</tissue>
    </source>
</reference>
<feature type="compositionally biased region" description="Low complexity" evidence="1">
    <location>
        <begin position="48"/>
        <end position="63"/>
    </location>
</feature>
<evidence type="ECO:0000313" key="2">
    <source>
        <dbReference type="EMBL" id="KAK7411084.1"/>
    </source>
</evidence>
<comment type="caution">
    <text evidence="2">The sequence shown here is derived from an EMBL/GenBank/DDBJ whole genome shotgun (WGS) entry which is preliminary data.</text>
</comment>
<dbReference type="EMBL" id="JAYMYS010000001">
    <property type="protein sequence ID" value="KAK7411084.1"/>
    <property type="molecule type" value="Genomic_DNA"/>
</dbReference>
<evidence type="ECO:0000313" key="3">
    <source>
        <dbReference type="Proteomes" id="UP001386955"/>
    </source>
</evidence>
<sequence>MRWLKILKAIGVVDNHKKKIKSFHHKSQSKKLKLQLELDFQNENTLKQSKQLTSQASKQSTKSKINHTKEQNPRSISIYRLKTYSQFHNIRF</sequence>
<protein>
    <submittedName>
        <fullName evidence="2">Uncharacterized protein</fullName>
    </submittedName>
</protein>
<accession>A0AAN9T1F9</accession>
<dbReference type="Proteomes" id="UP001386955">
    <property type="component" value="Unassembled WGS sequence"/>
</dbReference>
<dbReference type="AlphaFoldDB" id="A0AAN9T1F9"/>
<keyword evidence="3" id="KW-1185">Reference proteome</keyword>
<gene>
    <name evidence="2" type="ORF">VNO78_02465</name>
</gene>
<feature type="region of interest" description="Disordered" evidence="1">
    <location>
        <begin position="48"/>
        <end position="76"/>
    </location>
</feature>
<proteinExistence type="predicted"/>
<organism evidence="2 3">
    <name type="scientific">Psophocarpus tetragonolobus</name>
    <name type="common">Winged bean</name>
    <name type="synonym">Dolichos tetragonolobus</name>
    <dbReference type="NCBI Taxonomy" id="3891"/>
    <lineage>
        <taxon>Eukaryota</taxon>
        <taxon>Viridiplantae</taxon>
        <taxon>Streptophyta</taxon>
        <taxon>Embryophyta</taxon>
        <taxon>Tracheophyta</taxon>
        <taxon>Spermatophyta</taxon>
        <taxon>Magnoliopsida</taxon>
        <taxon>eudicotyledons</taxon>
        <taxon>Gunneridae</taxon>
        <taxon>Pentapetalae</taxon>
        <taxon>rosids</taxon>
        <taxon>fabids</taxon>
        <taxon>Fabales</taxon>
        <taxon>Fabaceae</taxon>
        <taxon>Papilionoideae</taxon>
        <taxon>50 kb inversion clade</taxon>
        <taxon>NPAAA clade</taxon>
        <taxon>indigoferoid/millettioid clade</taxon>
        <taxon>Phaseoleae</taxon>
        <taxon>Psophocarpus</taxon>
    </lineage>
</organism>
<evidence type="ECO:0000256" key="1">
    <source>
        <dbReference type="SAM" id="MobiDB-lite"/>
    </source>
</evidence>